<dbReference type="InterPro" id="IPR056447">
    <property type="entry name" value="REV3_N"/>
</dbReference>
<keyword evidence="5" id="KW-0548">Nucleotidyltransferase</keyword>
<feature type="region of interest" description="Disordered" evidence="2">
    <location>
        <begin position="262"/>
        <end position="282"/>
    </location>
</feature>
<organism evidence="5 6">
    <name type="scientific">Marasmius tenuissimus</name>
    <dbReference type="NCBI Taxonomy" id="585030"/>
    <lineage>
        <taxon>Eukaryota</taxon>
        <taxon>Fungi</taxon>
        <taxon>Dikarya</taxon>
        <taxon>Basidiomycota</taxon>
        <taxon>Agaricomycotina</taxon>
        <taxon>Agaricomycetes</taxon>
        <taxon>Agaricomycetidae</taxon>
        <taxon>Agaricales</taxon>
        <taxon>Marasmiineae</taxon>
        <taxon>Marasmiaceae</taxon>
        <taxon>Marasmius</taxon>
    </lineage>
</organism>
<evidence type="ECO:0000259" key="4">
    <source>
        <dbReference type="Pfam" id="PF24065"/>
    </source>
</evidence>
<evidence type="ECO:0000256" key="1">
    <source>
        <dbReference type="ARBA" id="ARBA00049244"/>
    </source>
</evidence>
<evidence type="ECO:0000256" key="2">
    <source>
        <dbReference type="SAM" id="MobiDB-lite"/>
    </source>
</evidence>
<reference evidence="5 6" key="1">
    <citation type="submission" date="2024-05" db="EMBL/GenBank/DDBJ databases">
        <title>A draft genome resource for the thread blight pathogen Marasmius tenuissimus strain MS-2.</title>
        <authorList>
            <person name="Yulfo-Soto G.E."/>
            <person name="Baruah I.K."/>
            <person name="Amoako-Attah I."/>
            <person name="Bukari Y."/>
            <person name="Meinhardt L.W."/>
            <person name="Bailey B.A."/>
            <person name="Cohen S.P."/>
        </authorList>
    </citation>
    <scope>NUCLEOTIDE SEQUENCE [LARGE SCALE GENOMIC DNA]</scope>
    <source>
        <strain evidence="5 6">MS-2</strain>
    </source>
</reference>
<protein>
    <submittedName>
        <fullName evidence="5">DNA polymerase zeta</fullName>
        <ecNumber evidence="5">2.7.7.7</ecNumber>
    </submittedName>
</protein>
<evidence type="ECO:0000259" key="3">
    <source>
        <dbReference type="Pfam" id="PF24055"/>
    </source>
</evidence>
<feature type="domain" description="DNA polymerase zeta catalytic subunit N-terminal" evidence="4">
    <location>
        <begin position="10"/>
        <end position="55"/>
    </location>
</feature>
<dbReference type="EMBL" id="JBBXMP010000002">
    <property type="protein sequence ID" value="KAL0071980.1"/>
    <property type="molecule type" value="Genomic_DNA"/>
</dbReference>
<sequence length="821" mass="93373">MSHSTPEPSLKVQINQIDHTLAPPGPLDNSPLPLAPTIRIYGPSSDGRKTCVHVHQVYPYFYVDYRGSLEPREVKRYVARLKHSLNHAIALSFKRDPRSSKAQFIRSIVLVKGIHFYGFHCSYSPFLKILVVDPSCVSRIVAILQSGTVMSTRFRTYENHLSFVLQFLCDFGLYGCGWIELRNVLERGREAEDDEIPTPQLPPSPHFRQSRMPLEVDVAAYHILNRHRLIARNIHHKLEVPAPPLPNEPFVPSVRELWEDERQRRSARGLNPSPEMPTVLSDQSREYRGEWVLEARWWEDVQKRIEREKECVESDPESSDSRRWENSVMTTFESIEAVWEAEWKTWKPTRRNKENLPYNGVNGQVDSEELKPVHVEEANEEIAVDVDISVLETQNIQFSDINWNEYEEDDQDELEREEGEEDGEQEDYDDDLEDNESIHGDLSTANEEQNGGIDPDDVFSEDAQVTDGPTSSLFPASFKEFPFNPQDISDGESDSSDTSFNLWDPAASASDRVLIIPQVVETTDKHRTISSPSRELPVLKRIRMDDDHDYEDSGDDRIHKKIRTVTFDIAEELEIRPPLSLQELATSDPPTIRTKLLLPLTRSSFSLTQIANCHVYTTPPPTSISLVNSLKDYGIPARLYKSPYYSNEIDVPAGPREYAGLVFELKGGDGIANLEEWVPHAAEQQEDASSTVETEPLPLLKFTEGWEYAGTPPSVREVKKWLSSPEGRLINKAKPSFRSQIKGLTQANIYGLKTTPLAVKPEGSRVRQDMTVLSLEVFGNKTTLRSRLSYRKAHCLFIAPSASGRVPDPKEDGKRTYPLFA</sequence>
<comment type="caution">
    <text evidence="5">The sequence shown here is derived from an EMBL/GenBank/DDBJ whole genome shotgun (WGS) entry which is preliminary data.</text>
</comment>
<proteinExistence type="predicted"/>
<evidence type="ECO:0000313" key="5">
    <source>
        <dbReference type="EMBL" id="KAL0071980.1"/>
    </source>
</evidence>
<dbReference type="Gene3D" id="3.30.342.10">
    <property type="entry name" value="DNA Polymerase, chain B, domain 1"/>
    <property type="match status" value="1"/>
</dbReference>
<accession>A0ABR3AES8</accession>
<dbReference type="EC" id="2.7.7.7" evidence="5"/>
<dbReference type="PANTHER" id="PTHR45812">
    <property type="entry name" value="DNA POLYMERASE ZETA CATALYTIC SUBUNIT"/>
    <property type="match status" value="1"/>
</dbReference>
<dbReference type="Pfam" id="PF24065">
    <property type="entry name" value="REV3_N"/>
    <property type="match status" value="1"/>
</dbReference>
<keyword evidence="5" id="KW-0808">Transferase</keyword>
<comment type="catalytic activity">
    <reaction evidence="1">
        <text>DNA(n) + a 2'-deoxyribonucleoside 5'-triphosphate = DNA(n+1) + diphosphate</text>
        <dbReference type="Rhea" id="RHEA:22508"/>
        <dbReference type="Rhea" id="RHEA-COMP:17339"/>
        <dbReference type="Rhea" id="RHEA-COMP:17340"/>
        <dbReference type="ChEBI" id="CHEBI:33019"/>
        <dbReference type="ChEBI" id="CHEBI:61560"/>
        <dbReference type="ChEBI" id="CHEBI:173112"/>
        <dbReference type="EC" id="2.7.7.7"/>
    </reaction>
</comment>
<dbReference type="SUPFAM" id="SSF53098">
    <property type="entry name" value="Ribonuclease H-like"/>
    <property type="match status" value="1"/>
</dbReference>
<evidence type="ECO:0000313" key="6">
    <source>
        <dbReference type="Proteomes" id="UP001437256"/>
    </source>
</evidence>
<feature type="domain" description="DNA polymerase delta/zeta catalytic subunit N-terminal" evidence="3">
    <location>
        <begin position="56"/>
        <end position="137"/>
    </location>
</feature>
<dbReference type="InterPro" id="IPR012337">
    <property type="entry name" value="RNaseH-like_sf"/>
</dbReference>
<dbReference type="GO" id="GO:0003887">
    <property type="term" value="F:DNA-directed DNA polymerase activity"/>
    <property type="evidence" value="ECO:0007669"/>
    <property type="project" value="UniProtKB-EC"/>
</dbReference>
<name>A0ABR3AES8_9AGAR</name>
<dbReference type="InterPro" id="IPR056435">
    <property type="entry name" value="DPOD/Z_N"/>
</dbReference>
<gene>
    <name evidence="5" type="primary">REV3_2</name>
    <name evidence="5" type="ORF">AAF712_000903</name>
</gene>
<dbReference type="InterPro" id="IPR030559">
    <property type="entry name" value="PolZ_Rev3"/>
</dbReference>
<feature type="region of interest" description="Disordered" evidence="2">
    <location>
        <begin position="401"/>
        <end position="498"/>
    </location>
</feature>
<keyword evidence="6" id="KW-1185">Reference proteome</keyword>
<dbReference type="PANTHER" id="PTHR45812:SF1">
    <property type="entry name" value="DNA POLYMERASE ZETA CATALYTIC SUBUNIT"/>
    <property type="match status" value="1"/>
</dbReference>
<dbReference type="Proteomes" id="UP001437256">
    <property type="component" value="Unassembled WGS sequence"/>
</dbReference>
<feature type="compositionally biased region" description="Acidic residues" evidence="2">
    <location>
        <begin position="405"/>
        <end position="435"/>
    </location>
</feature>
<dbReference type="Pfam" id="PF24055">
    <property type="entry name" value="POL3_N"/>
    <property type="match status" value="1"/>
</dbReference>